<reference evidence="3" key="1">
    <citation type="submission" date="2022-06" db="EMBL/GenBank/DDBJ databases">
        <title>Uncovering the hologenomic basis of an extraordinary plant invasion.</title>
        <authorList>
            <person name="Bieker V.C."/>
            <person name="Martin M.D."/>
            <person name="Gilbert T."/>
            <person name="Hodgins K."/>
            <person name="Battlay P."/>
            <person name="Petersen B."/>
            <person name="Wilson J."/>
        </authorList>
    </citation>
    <scope>NUCLEOTIDE SEQUENCE</scope>
    <source>
        <strain evidence="3">AA19_3_7</strain>
        <tissue evidence="3">Leaf</tissue>
    </source>
</reference>
<keyword evidence="1" id="KW-0479">Metal-binding</keyword>
<dbReference type="PANTHER" id="PTHR31225">
    <property type="entry name" value="OS04G0344100 PROTEIN-RELATED"/>
    <property type="match status" value="1"/>
</dbReference>
<dbReference type="GO" id="GO:0000287">
    <property type="term" value="F:magnesium ion binding"/>
    <property type="evidence" value="ECO:0007669"/>
    <property type="project" value="InterPro"/>
</dbReference>
<dbReference type="Proteomes" id="UP001206925">
    <property type="component" value="Unassembled WGS sequence"/>
</dbReference>
<evidence type="ECO:0000256" key="1">
    <source>
        <dbReference type="ARBA" id="ARBA00022723"/>
    </source>
</evidence>
<dbReference type="GO" id="GO:0016114">
    <property type="term" value="P:terpenoid biosynthetic process"/>
    <property type="evidence" value="ECO:0007669"/>
    <property type="project" value="InterPro"/>
</dbReference>
<evidence type="ECO:0000313" key="3">
    <source>
        <dbReference type="EMBL" id="KAI7755338.1"/>
    </source>
</evidence>
<evidence type="ECO:0000313" key="4">
    <source>
        <dbReference type="Proteomes" id="UP001206925"/>
    </source>
</evidence>
<sequence>MYGTLSFGMQVKEYTRSLFQEAKWLKEGYIPTLDEYMSNALISVAQALMIARSYVGRSDMVTEETFRWVATNPPIVKASCLIFRLMDDITTHEPPTMQNVNNRARGNASN</sequence>
<dbReference type="AlphaFoldDB" id="A0AAD5GXL0"/>
<dbReference type="Gene3D" id="1.10.600.10">
    <property type="entry name" value="Farnesyl Diphosphate Synthase"/>
    <property type="match status" value="1"/>
</dbReference>
<dbReference type="PANTHER" id="PTHR31225:SF202">
    <property type="entry name" value="TERPENOID CYCLASES_PROTEIN PRENYLTRANSFERASE ALPHA-ALPHA TOROID-RELATED"/>
    <property type="match status" value="1"/>
</dbReference>
<dbReference type="Pfam" id="PF03936">
    <property type="entry name" value="Terpene_synth_C"/>
    <property type="match status" value="1"/>
</dbReference>
<proteinExistence type="predicted"/>
<organism evidence="3 4">
    <name type="scientific">Ambrosia artemisiifolia</name>
    <name type="common">Common ragweed</name>
    <dbReference type="NCBI Taxonomy" id="4212"/>
    <lineage>
        <taxon>Eukaryota</taxon>
        <taxon>Viridiplantae</taxon>
        <taxon>Streptophyta</taxon>
        <taxon>Embryophyta</taxon>
        <taxon>Tracheophyta</taxon>
        <taxon>Spermatophyta</taxon>
        <taxon>Magnoliopsida</taxon>
        <taxon>eudicotyledons</taxon>
        <taxon>Gunneridae</taxon>
        <taxon>Pentapetalae</taxon>
        <taxon>asterids</taxon>
        <taxon>campanulids</taxon>
        <taxon>Asterales</taxon>
        <taxon>Asteraceae</taxon>
        <taxon>Asteroideae</taxon>
        <taxon>Heliantheae alliance</taxon>
        <taxon>Heliantheae</taxon>
        <taxon>Ambrosia</taxon>
    </lineage>
</organism>
<dbReference type="EMBL" id="JAMZMK010001260">
    <property type="protein sequence ID" value="KAI7755338.1"/>
    <property type="molecule type" value="Genomic_DNA"/>
</dbReference>
<accession>A0AAD5GXL0</accession>
<protein>
    <recommendedName>
        <fullName evidence="2">Terpene synthase metal-binding domain-containing protein</fullName>
    </recommendedName>
</protein>
<dbReference type="InterPro" id="IPR008949">
    <property type="entry name" value="Isoprenoid_synthase_dom_sf"/>
</dbReference>
<evidence type="ECO:0000259" key="2">
    <source>
        <dbReference type="Pfam" id="PF03936"/>
    </source>
</evidence>
<feature type="domain" description="Terpene synthase metal-binding" evidence="2">
    <location>
        <begin position="11"/>
        <end position="94"/>
    </location>
</feature>
<dbReference type="InterPro" id="IPR005630">
    <property type="entry name" value="Terpene_synthase_metal-bd"/>
</dbReference>
<comment type="caution">
    <text evidence="3">The sequence shown here is derived from an EMBL/GenBank/DDBJ whole genome shotgun (WGS) entry which is preliminary data.</text>
</comment>
<gene>
    <name evidence="3" type="ORF">M8C21_029638</name>
</gene>
<name>A0AAD5GXL0_AMBAR</name>
<dbReference type="GO" id="GO:0010333">
    <property type="term" value="F:terpene synthase activity"/>
    <property type="evidence" value="ECO:0007669"/>
    <property type="project" value="InterPro"/>
</dbReference>
<dbReference type="SUPFAM" id="SSF48576">
    <property type="entry name" value="Terpenoid synthases"/>
    <property type="match status" value="1"/>
</dbReference>
<dbReference type="InterPro" id="IPR050148">
    <property type="entry name" value="Terpene_synthase-like"/>
</dbReference>
<keyword evidence="4" id="KW-1185">Reference proteome</keyword>